<proteinExistence type="predicted"/>
<feature type="region of interest" description="Disordered" evidence="1">
    <location>
        <begin position="1"/>
        <end position="31"/>
    </location>
</feature>
<reference evidence="2 3" key="1">
    <citation type="journal article" date="2014" name="Nat. Commun.">
        <title>Klebsormidium flaccidum genome reveals primary factors for plant terrestrial adaptation.</title>
        <authorList>
            <person name="Hori K."/>
            <person name="Maruyama F."/>
            <person name="Fujisawa T."/>
            <person name="Togashi T."/>
            <person name="Yamamoto N."/>
            <person name="Seo M."/>
            <person name="Sato S."/>
            <person name="Yamada T."/>
            <person name="Mori H."/>
            <person name="Tajima N."/>
            <person name="Moriyama T."/>
            <person name="Ikeuchi M."/>
            <person name="Watanabe M."/>
            <person name="Wada H."/>
            <person name="Kobayashi K."/>
            <person name="Saito M."/>
            <person name="Masuda T."/>
            <person name="Sasaki-Sekimoto Y."/>
            <person name="Mashiguchi K."/>
            <person name="Awai K."/>
            <person name="Shimojima M."/>
            <person name="Masuda S."/>
            <person name="Iwai M."/>
            <person name="Nobusawa T."/>
            <person name="Narise T."/>
            <person name="Kondo S."/>
            <person name="Saito H."/>
            <person name="Sato R."/>
            <person name="Murakawa M."/>
            <person name="Ihara Y."/>
            <person name="Oshima-Yamada Y."/>
            <person name="Ohtaka K."/>
            <person name="Satoh M."/>
            <person name="Sonobe K."/>
            <person name="Ishii M."/>
            <person name="Ohtani R."/>
            <person name="Kanamori-Sato M."/>
            <person name="Honoki R."/>
            <person name="Miyazaki D."/>
            <person name="Mochizuki H."/>
            <person name="Umetsu J."/>
            <person name="Higashi K."/>
            <person name="Shibata D."/>
            <person name="Kamiya Y."/>
            <person name="Sato N."/>
            <person name="Nakamura Y."/>
            <person name="Tabata S."/>
            <person name="Ida S."/>
            <person name="Kurokawa K."/>
            <person name="Ohta H."/>
        </authorList>
    </citation>
    <scope>NUCLEOTIDE SEQUENCE [LARGE SCALE GENOMIC DNA]</scope>
    <source>
        <strain evidence="2 3">NIES-2285</strain>
    </source>
</reference>
<feature type="region of interest" description="Disordered" evidence="1">
    <location>
        <begin position="48"/>
        <end position="103"/>
    </location>
</feature>
<dbReference type="EMBL" id="DF236976">
    <property type="protein sequence ID" value="GAQ79266.1"/>
    <property type="molecule type" value="Genomic_DNA"/>
</dbReference>
<organism evidence="2 3">
    <name type="scientific">Klebsormidium nitens</name>
    <name type="common">Green alga</name>
    <name type="synonym">Ulothrix nitens</name>
    <dbReference type="NCBI Taxonomy" id="105231"/>
    <lineage>
        <taxon>Eukaryota</taxon>
        <taxon>Viridiplantae</taxon>
        <taxon>Streptophyta</taxon>
        <taxon>Klebsormidiophyceae</taxon>
        <taxon>Klebsormidiales</taxon>
        <taxon>Klebsormidiaceae</taxon>
        <taxon>Klebsormidium</taxon>
    </lineage>
</organism>
<protein>
    <submittedName>
        <fullName evidence="2">Uncharacterized protein</fullName>
    </submittedName>
</protein>
<evidence type="ECO:0000313" key="3">
    <source>
        <dbReference type="Proteomes" id="UP000054558"/>
    </source>
</evidence>
<dbReference type="Proteomes" id="UP000054558">
    <property type="component" value="Unassembled WGS sequence"/>
</dbReference>
<feature type="compositionally biased region" description="Basic and acidic residues" evidence="1">
    <location>
        <begin position="19"/>
        <end position="31"/>
    </location>
</feature>
<evidence type="ECO:0000256" key="1">
    <source>
        <dbReference type="SAM" id="MobiDB-lite"/>
    </source>
</evidence>
<dbReference type="AlphaFoldDB" id="A0A1Y1HRR3"/>
<feature type="compositionally biased region" description="Basic and acidic residues" evidence="1">
    <location>
        <begin position="80"/>
        <end position="93"/>
    </location>
</feature>
<feature type="compositionally biased region" description="Polar residues" evidence="1">
    <location>
        <begin position="1"/>
        <end position="18"/>
    </location>
</feature>
<keyword evidence="3" id="KW-1185">Reference proteome</keyword>
<sequence length="103" mass="10915">MPLGSAEQQAKGESTQKSAEAERGTKDFKTNVQETFEKAKANVQAVGDKIMHPSDQGRAAADAEKDAKKAQVGAQAGAERTGHQAEETGEKAKGFFQKNNPLA</sequence>
<gene>
    <name evidence="2" type="ORF">KFL_000270250</name>
</gene>
<accession>A0A1Y1HRR3</accession>
<name>A0A1Y1HRR3_KLENI</name>
<evidence type="ECO:0000313" key="2">
    <source>
        <dbReference type="EMBL" id="GAQ79266.1"/>
    </source>
</evidence>